<dbReference type="AlphaFoldDB" id="A0A914HQ41"/>
<evidence type="ECO:0000313" key="4">
    <source>
        <dbReference type="WBParaSite" id="Gr19_v10_g2666.t1"/>
    </source>
</evidence>
<name>A0A914HQ41_GLORO</name>
<keyword evidence="1" id="KW-0732">Signal</keyword>
<evidence type="ECO:0000313" key="2">
    <source>
        <dbReference type="Proteomes" id="UP000887572"/>
    </source>
</evidence>
<accession>A0A914HQ41</accession>
<dbReference type="WBParaSite" id="Gr19_v10_g2664.t1">
    <property type="protein sequence ID" value="Gr19_v10_g2664.t1"/>
    <property type="gene ID" value="Gr19_v10_g2664"/>
</dbReference>
<organism evidence="2 3">
    <name type="scientific">Globodera rostochiensis</name>
    <name type="common">Golden nematode worm</name>
    <name type="synonym">Heterodera rostochiensis</name>
    <dbReference type="NCBI Taxonomy" id="31243"/>
    <lineage>
        <taxon>Eukaryota</taxon>
        <taxon>Metazoa</taxon>
        <taxon>Ecdysozoa</taxon>
        <taxon>Nematoda</taxon>
        <taxon>Chromadorea</taxon>
        <taxon>Rhabditida</taxon>
        <taxon>Tylenchina</taxon>
        <taxon>Tylenchomorpha</taxon>
        <taxon>Tylenchoidea</taxon>
        <taxon>Heteroderidae</taxon>
        <taxon>Heteroderinae</taxon>
        <taxon>Globodera</taxon>
    </lineage>
</organism>
<reference evidence="3 4" key="1">
    <citation type="submission" date="2022-11" db="UniProtKB">
        <authorList>
            <consortium name="WormBaseParasite"/>
        </authorList>
    </citation>
    <scope>IDENTIFICATION</scope>
</reference>
<feature type="signal peptide" evidence="1">
    <location>
        <begin position="1"/>
        <end position="23"/>
    </location>
</feature>
<protein>
    <submittedName>
        <fullName evidence="3 4">Uncharacterized protein</fullName>
    </submittedName>
</protein>
<dbReference type="WBParaSite" id="Gr19_v10_g2666.t1">
    <property type="protein sequence ID" value="Gr19_v10_g2666.t1"/>
    <property type="gene ID" value="Gr19_v10_g2666"/>
</dbReference>
<dbReference type="Proteomes" id="UP000887572">
    <property type="component" value="Unplaced"/>
</dbReference>
<proteinExistence type="predicted"/>
<feature type="chain" id="PRO_5038275811" evidence="1">
    <location>
        <begin position="24"/>
        <end position="82"/>
    </location>
</feature>
<evidence type="ECO:0000313" key="3">
    <source>
        <dbReference type="WBParaSite" id="Gr19_v10_g2664.t1"/>
    </source>
</evidence>
<evidence type="ECO:0000256" key="1">
    <source>
        <dbReference type="SAM" id="SignalP"/>
    </source>
</evidence>
<sequence>MNKFAAKISFIVALLAFCAIVSGETNGERPVQAAEGAEVEVIDSMARLRAKRRCTITFCYDRCPDQDRCLETFTKAYNYNFN</sequence>
<keyword evidence="2" id="KW-1185">Reference proteome</keyword>